<dbReference type="SUPFAM" id="SSF48317">
    <property type="entry name" value="Acid phosphatase/Vanadium-dependent haloperoxidase"/>
    <property type="match status" value="1"/>
</dbReference>
<name>A0ABR5BKJ6_9TREE</name>
<dbReference type="InterPro" id="IPR036938">
    <property type="entry name" value="PAP2/HPO_sf"/>
</dbReference>
<dbReference type="EMBL" id="KN848812">
    <property type="protein sequence ID" value="KIR76168.1"/>
    <property type="molecule type" value="Genomic_DNA"/>
</dbReference>
<evidence type="ECO:0000313" key="4">
    <source>
        <dbReference type="EMBL" id="KIR76168.1"/>
    </source>
</evidence>
<keyword evidence="2" id="KW-1133">Transmembrane helix</keyword>
<keyword evidence="2" id="KW-0472">Membrane</keyword>
<keyword evidence="5" id="KW-1185">Reference proteome</keyword>
<evidence type="ECO:0000256" key="2">
    <source>
        <dbReference type="SAM" id="Phobius"/>
    </source>
</evidence>
<organism evidence="4 5">
    <name type="scientific">Cryptococcus gattii EJB2</name>
    <dbReference type="NCBI Taxonomy" id="1296103"/>
    <lineage>
        <taxon>Eukaryota</taxon>
        <taxon>Fungi</taxon>
        <taxon>Dikarya</taxon>
        <taxon>Basidiomycota</taxon>
        <taxon>Agaricomycotina</taxon>
        <taxon>Tremellomycetes</taxon>
        <taxon>Tremellales</taxon>
        <taxon>Cryptococcaceae</taxon>
        <taxon>Cryptococcus</taxon>
        <taxon>Cryptococcus gattii species complex</taxon>
    </lineage>
</organism>
<feature type="transmembrane region" description="Helical" evidence="2">
    <location>
        <begin position="140"/>
        <end position="158"/>
    </location>
</feature>
<proteinExistence type="predicted"/>
<feature type="transmembrane region" description="Helical" evidence="2">
    <location>
        <begin position="12"/>
        <end position="35"/>
    </location>
</feature>
<evidence type="ECO:0000256" key="1">
    <source>
        <dbReference type="SAM" id="MobiDB-lite"/>
    </source>
</evidence>
<feature type="transmembrane region" description="Helical" evidence="2">
    <location>
        <begin position="108"/>
        <end position="128"/>
    </location>
</feature>
<protein>
    <recommendedName>
        <fullName evidence="3">Phosphatidic acid phosphatase type 2/haloperoxidase domain-containing protein</fullName>
    </recommendedName>
</protein>
<reference evidence="4 5" key="1">
    <citation type="submission" date="2015-01" db="EMBL/GenBank/DDBJ databases">
        <title>The Genome Sequence of Cryptococcus gattii EJB2.</title>
        <authorList>
            <consortium name="The Broad Institute Genomics Platform"/>
            <person name="Cuomo C."/>
            <person name="Litvintseva A."/>
            <person name="Chen Y."/>
            <person name="Heitman J."/>
            <person name="Sun S."/>
            <person name="Springer D."/>
            <person name="Dromer F."/>
            <person name="Young S."/>
            <person name="Zeng Q."/>
            <person name="Gargeya S."/>
            <person name="Abouelleil A."/>
            <person name="Alvarado L."/>
            <person name="Chapman S.B."/>
            <person name="Gainer-Dewar J."/>
            <person name="Goldberg J."/>
            <person name="Griggs A."/>
            <person name="Gujja S."/>
            <person name="Hansen M."/>
            <person name="Howarth C."/>
            <person name="Imamovic A."/>
            <person name="Larimer J."/>
            <person name="Murphy C."/>
            <person name="Naylor J."/>
            <person name="Pearson M."/>
            <person name="Priest M."/>
            <person name="Roberts A."/>
            <person name="Saif S."/>
            <person name="Shea T."/>
            <person name="Sykes S."/>
            <person name="Wortman J."/>
            <person name="Nusbaum C."/>
            <person name="Birren B."/>
        </authorList>
    </citation>
    <scope>NUCLEOTIDE SEQUENCE [LARGE SCALE GENOMIC DNA]</scope>
    <source>
        <strain evidence="4 5">EJB2</strain>
    </source>
</reference>
<evidence type="ECO:0000259" key="3">
    <source>
        <dbReference type="Pfam" id="PF01569"/>
    </source>
</evidence>
<keyword evidence="2" id="KW-0812">Transmembrane</keyword>
<feature type="region of interest" description="Disordered" evidence="1">
    <location>
        <begin position="62"/>
        <end position="85"/>
    </location>
</feature>
<dbReference type="Gene3D" id="1.20.144.10">
    <property type="entry name" value="Phosphatidic acid phosphatase type 2/haloperoxidase"/>
    <property type="match status" value="1"/>
</dbReference>
<dbReference type="InterPro" id="IPR000326">
    <property type="entry name" value="PAP2/HPO"/>
</dbReference>
<evidence type="ECO:0000313" key="5">
    <source>
        <dbReference type="Proteomes" id="UP000054272"/>
    </source>
</evidence>
<gene>
    <name evidence="4" type="ORF">I306_06857</name>
</gene>
<dbReference type="PANTHER" id="PTHR14969:SF13">
    <property type="entry name" value="AT30094P"/>
    <property type="match status" value="1"/>
</dbReference>
<dbReference type="Pfam" id="PF01569">
    <property type="entry name" value="PAP2"/>
    <property type="match status" value="1"/>
</dbReference>
<dbReference type="PANTHER" id="PTHR14969">
    <property type="entry name" value="SPHINGOSINE-1-PHOSPHATE PHOSPHOHYDROLASE"/>
    <property type="match status" value="1"/>
</dbReference>
<dbReference type="Proteomes" id="UP000054272">
    <property type="component" value="Unassembled WGS sequence"/>
</dbReference>
<accession>A0ABR5BKJ6</accession>
<sequence length="182" mass="19960">MLRPHSPSEYPSLLLYILDETHITVTFTTALVIIYTRNAHAVWLAIGALGSSLTAKALKKLIRGPRPPPPPDSSASPVRPKKTYGMPSTHSTALTFYAAYMLPSLSSLPLPYLSGLGIVGYWAAGLWSRKELGYHTWEQIGAGALTGGVLTLIWRGIWNNWDVEGMLQPLIDHVWKAVVGQK</sequence>
<feature type="domain" description="Phosphatidic acid phosphatase type 2/haloperoxidase" evidence="3">
    <location>
        <begin position="42"/>
        <end position="159"/>
    </location>
</feature>